<comment type="subcellular location">
    <subcellularLocation>
        <location evidence="1">Cell membrane</location>
        <topology evidence="1">Multi-pass membrane protein</topology>
    </subcellularLocation>
</comment>
<evidence type="ECO:0000256" key="3">
    <source>
        <dbReference type="ARBA" id="ARBA00022692"/>
    </source>
</evidence>
<sequence>MGTLHSLIAYPLFRLTICLAAGIFLFDTWWPENLSWQYGAAIWLLLVGACGGLFWLSHWRWRWLFGGVVGVTFFLWGGISVLHQRETVQYSWDGATAIYKGIVESVPEVRGKTLRAEVRVEMQRLSGGKWKRVDRNILLSWMPDSLSSPLACGDSVCFYAKVSRPFSEKELTGFDYGDYLLRKGISGTALAYAGNWRCTGKPHSLSFMQRAKVCQQKVVDVYRSWRLEEDVQAVVSALTIGEKSELTPELKAVYSAAGASHVLALSGLHVGIFSCILLWLFYPLTYLKHGRKMLALLVVCLLWGFAFISGLSSSVVRAVVMYSLYTLASFCLEERFSGMHSLVLAAFLMLVYNPFFLFDISFQLSFAAVFSILAFYPLFSRSLCIKNRVLRYIWNTLSLSMSAQLGTLPFILYYFGSFPTYFLLANLVVVILAGVILVLTFAALCLASVPIVGNTVITLLEWGTLILNKSMQGVQQLAGSQITSVYLSSSQACLLAGVIICLYLCWASGIHRKASDWIRLLVVCNLFVAVSCVEYAGEAPEQLYFFRSEIYTRKKDCVSTHRSETGLLCIRNMHIAVLNDARWRTYESSSRFPLEYAYICKGFKGSLSQLDKLFAIRQVILDSSLNDAFREKLIRECQLLKISYTDLSVQGSYSVVL</sequence>
<comment type="caution">
    <text evidence="9">The sequence shown here is derived from an EMBL/GenBank/DDBJ whole genome shotgun (WGS) entry which is preliminary data.</text>
</comment>
<dbReference type="AlphaFoldDB" id="A0A415TGV2"/>
<dbReference type="PANTHER" id="PTHR30619">
    <property type="entry name" value="DNA INTERNALIZATION/COMPETENCE PROTEIN COMEC/REC2"/>
    <property type="match status" value="1"/>
</dbReference>
<evidence type="ECO:0000256" key="5">
    <source>
        <dbReference type="ARBA" id="ARBA00023136"/>
    </source>
</evidence>
<evidence type="ECO:0000256" key="4">
    <source>
        <dbReference type="ARBA" id="ARBA00022989"/>
    </source>
</evidence>
<name>A0A415TGV2_9BACT</name>
<protein>
    <submittedName>
        <fullName evidence="9">ComEC family competence protein</fullName>
    </submittedName>
</protein>
<dbReference type="InterPro" id="IPR025405">
    <property type="entry name" value="DUF4131"/>
</dbReference>
<feature type="domain" description="ComEC/Rec2-related protein" evidence="7">
    <location>
        <begin position="238"/>
        <end position="507"/>
    </location>
</feature>
<feature type="transmembrane region" description="Helical" evidence="6">
    <location>
        <begin position="421"/>
        <end position="444"/>
    </location>
</feature>
<dbReference type="InterPro" id="IPR052159">
    <property type="entry name" value="Competence_DNA_uptake"/>
</dbReference>
<dbReference type="EMBL" id="QRQK01000002">
    <property type="protein sequence ID" value="RHN00407.1"/>
    <property type="molecule type" value="Genomic_DNA"/>
</dbReference>
<dbReference type="PANTHER" id="PTHR30619:SF1">
    <property type="entry name" value="RECOMBINATION PROTEIN 2"/>
    <property type="match status" value="1"/>
</dbReference>
<dbReference type="Pfam" id="PF13567">
    <property type="entry name" value="DUF4131"/>
    <property type="match status" value="1"/>
</dbReference>
<dbReference type="InterPro" id="IPR004477">
    <property type="entry name" value="ComEC_N"/>
</dbReference>
<feature type="transmembrane region" description="Helical" evidence="6">
    <location>
        <begin position="451"/>
        <end position="467"/>
    </location>
</feature>
<keyword evidence="5 6" id="KW-0472">Membrane</keyword>
<evidence type="ECO:0000259" key="7">
    <source>
        <dbReference type="Pfam" id="PF03772"/>
    </source>
</evidence>
<organism evidence="9 10">
    <name type="scientific">Phocaeicola plebeius</name>
    <dbReference type="NCBI Taxonomy" id="310297"/>
    <lineage>
        <taxon>Bacteria</taxon>
        <taxon>Pseudomonadati</taxon>
        <taxon>Bacteroidota</taxon>
        <taxon>Bacteroidia</taxon>
        <taxon>Bacteroidales</taxon>
        <taxon>Bacteroidaceae</taxon>
        <taxon>Phocaeicola</taxon>
    </lineage>
</organism>
<keyword evidence="4 6" id="KW-1133">Transmembrane helix</keyword>
<keyword evidence="2" id="KW-1003">Cell membrane</keyword>
<feature type="transmembrane region" description="Helical" evidence="6">
    <location>
        <begin position="518"/>
        <end position="537"/>
    </location>
</feature>
<feature type="transmembrane region" description="Helical" evidence="6">
    <location>
        <begin position="293"/>
        <end position="309"/>
    </location>
</feature>
<dbReference type="Pfam" id="PF03772">
    <property type="entry name" value="Competence"/>
    <property type="match status" value="1"/>
</dbReference>
<proteinExistence type="predicted"/>
<feature type="transmembrane region" description="Helical" evidence="6">
    <location>
        <begin position="36"/>
        <end position="56"/>
    </location>
</feature>
<evidence type="ECO:0000256" key="1">
    <source>
        <dbReference type="ARBA" id="ARBA00004651"/>
    </source>
</evidence>
<reference evidence="9 10" key="1">
    <citation type="submission" date="2018-08" db="EMBL/GenBank/DDBJ databases">
        <title>A genome reference for cultivated species of the human gut microbiota.</title>
        <authorList>
            <person name="Zou Y."/>
            <person name="Xue W."/>
            <person name="Luo G."/>
        </authorList>
    </citation>
    <scope>NUCLEOTIDE SEQUENCE [LARGE SCALE GENOMIC DNA]</scope>
    <source>
        <strain evidence="9 10">AF31-28B-AC</strain>
    </source>
</reference>
<feature type="transmembrane region" description="Helical" evidence="6">
    <location>
        <begin position="63"/>
        <end position="82"/>
    </location>
</feature>
<evidence type="ECO:0000313" key="9">
    <source>
        <dbReference type="EMBL" id="RHN00407.1"/>
    </source>
</evidence>
<accession>A0A415TGV2</accession>
<feature type="transmembrane region" description="Helical" evidence="6">
    <location>
        <begin position="362"/>
        <end position="380"/>
    </location>
</feature>
<evidence type="ECO:0000259" key="8">
    <source>
        <dbReference type="Pfam" id="PF13567"/>
    </source>
</evidence>
<dbReference type="Proteomes" id="UP000285109">
    <property type="component" value="Unassembled WGS sequence"/>
</dbReference>
<feature type="transmembrane region" description="Helical" evidence="6">
    <location>
        <begin position="339"/>
        <end position="356"/>
    </location>
</feature>
<feature type="transmembrane region" description="Helical" evidence="6">
    <location>
        <begin position="487"/>
        <end position="506"/>
    </location>
</feature>
<gene>
    <name evidence="9" type="ORF">DWZ34_01575</name>
</gene>
<dbReference type="GO" id="GO:0005886">
    <property type="term" value="C:plasma membrane"/>
    <property type="evidence" value="ECO:0007669"/>
    <property type="project" value="UniProtKB-SubCell"/>
</dbReference>
<feature type="transmembrane region" description="Helical" evidence="6">
    <location>
        <begin position="392"/>
        <end position="415"/>
    </location>
</feature>
<keyword evidence="3 6" id="KW-0812">Transmembrane</keyword>
<evidence type="ECO:0000256" key="6">
    <source>
        <dbReference type="SAM" id="Phobius"/>
    </source>
</evidence>
<feature type="transmembrane region" description="Helical" evidence="6">
    <location>
        <begin position="262"/>
        <end position="281"/>
    </location>
</feature>
<feature type="transmembrane region" description="Helical" evidence="6">
    <location>
        <begin position="12"/>
        <end position="30"/>
    </location>
</feature>
<evidence type="ECO:0000313" key="10">
    <source>
        <dbReference type="Proteomes" id="UP000285109"/>
    </source>
</evidence>
<evidence type="ECO:0000256" key="2">
    <source>
        <dbReference type="ARBA" id="ARBA00022475"/>
    </source>
</evidence>
<dbReference type="NCBIfam" id="TIGR00360">
    <property type="entry name" value="ComEC_N-term"/>
    <property type="match status" value="1"/>
</dbReference>
<feature type="domain" description="DUF4131" evidence="8">
    <location>
        <begin position="39"/>
        <end position="192"/>
    </location>
</feature>